<protein>
    <recommendedName>
        <fullName evidence="4">DUF2874 domain containing protein</fullName>
    </recommendedName>
</protein>
<name>A0A444W9D2_9FLAO</name>
<accession>A0A444W9D2</accession>
<reference evidence="2 3" key="1">
    <citation type="submission" date="2014-12" db="EMBL/GenBank/DDBJ databases">
        <title>Genome sequence of Flavobacterium beibuense RSKm HC5.</title>
        <authorList>
            <person name="Kim J.F."/>
            <person name="Song J.Y."/>
            <person name="Kwak M.-J."/>
            <person name="Lee S.-W."/>
        </authorList>
    </citation>
    <scope>NUCLEOTIDE SEQUENCE [LARGE SCALE GENOMIC DNA]</scope>
    <source>
        <strain evidence="2 3">RSKm HC5</strain>
    </source>
</reference>
<evidence type="ECO:0008006" key="4">
    <source>
        <dbReference type="Google" id="ProtNLM"/>
    </source>
</evidence>
<evidence type="ECO:0000313" key="3">
    <source>
        <dbReference type="Proteomes" id="UP000289775"/>
    </source>
</evidence>
<evidence type="ECO:0000313" key="2">
    <source>
        <dbReference type="EMBL" id="RYJ42487.1"/>
    </source>
</evidence>
<dbReference type="EMBL" id="JUIW01000007">
    <property type="protein sequence ID" value="RYJ42487.1"/>
    <property type="molecule type" value="Genomic_DNA"/>
</dbReference>
<keyword evidence="3" id="KW-1185">Reference proteome</keyword>
<dbReference type="AlphaFoldDB" id="A0A444W9D2"/>
<feature type="signal peptide" evidence="1">
    <location>
        <begin position="1"/>
        <end position="22"/>
    </location>
</feature>
<evidence type="ECO:0000256" key="1">
    <source>
        <dbReference type="SAM" id="SignalP"/>
    </source>
</evidence>
<sequence length="107" mass="11726">MKKTMKNLFLSAALVLAFAANAVTVNQIRTSANTTVNYQEKEYKVIEQGDIAPAVLKSAVDKYAGYALVNAYVAQDGTDYKFVLTKDGKDIAAYFKNSGEFIKEETA</sequence>
<keyword evidence="1" id="KW-0732">Signal</keyword>
<comment type="caution">
    <text evidence="2">The sequence shown here is derived from an EMBL/GenBank/DDBJ whole genome shotgun (WGS) entry which is preliminary data.</text>
</comment>
<dbReference type="Proteomes" id="UP000289775">
    <property type="component" value="Unassembled WGS sequence"/>
</dbReference>
<proteinExistence type="predicted"/>
<gene>
    <name evidence="2" type="ORF">NU09_2273</name>
</gene>
<feature type="chain" id="PRO_5019418774" description="DUF2874 domain containing protein" evidence="1">
    <location>
        <begin position="23"/>
        <end position="107"/>
    </location>
</feature>
<organism evidence="2 3">
    <name type="scientific">Flavobacterium beibuense</name>
    <dbReference type="NCBI Taxonomy" id="657326"/>
    <lineage>
        <taxon>Bacteria</taxon>
        <taxon>Pseudomonadati</taxon>
        <taxon>Bacteroidota</taxon>
        <taxon>Flavobacteriia</taxon>
        <taxon>Flavobacteriales</taxon>
        <taxon>Flavobacteriaceae</taxon>
        <taxon>Flavobacterium</taxon>
    </lineage>
</organism>